<gene>
    <name evidence="1" type="ORF">Pint_20714</name>
</gene>
<reference evidence="2" key="1">
    <citation type="journal article" date="2023" name="G3 (Bethesda)">
        <title>Genome assembly and association tests identify interacting loci associated with vigor, precocity, and sex in interspecific pistachio rootstocks.</title>
        <authorList>
            <person name="Palmer W."/>
            <person name="Jacygrad E."/>
            <person name="Sagayaradj S."/>
            <person name="Cavanaugh K."/>
            <person name="Han R."/>
            <person name="Bertier L."/>
            <person name="Beede B."/>
            <person name="Kafkas S."/>
            <person name="Golino D."/>
            <person name="Preece J."/>
            <person name="Michelmore R."/>
        </authorList>
    </citation>
    <scope>NUCLEOTIDE SEQUENCE [LARGE SCALE GENOMIC DNA]</scope>
</reference>
<dbReference type="EMBL" id="CM047748">
    <property type="protein sequence ID" value="KAJ0014490.1"/>
    <property type="molecule type" value="Genomic_DNA"/>
</dbReference>
<dbReference type="Proteomes" id="UP001163603">
    <property type="component" value="Chromosome 13"/>
</dbReference>
<sequence length="464" mass="52082">MERHWLLCLLITTLVASTMAADEEAQQRAADRVTNLPGQPPVPFQHYSGYIQLQTQNEKSMFYWFFEAQTEPALKPLVIWLHGGPGCSSVAFGAAQEIGPFLVRRPSYFTNRLTFNEYSWNKVANVLFLESPVSVGFSYTNNSNDLLEIGDQVVANDTLSFLLGWFKRFPDFKSHDFYIIGESYGGHYAPQLADLIYETNQGATQDSFINLKGFMMGNAVINDQTDTLGIVDYAWSHGIISDKLYQSLKADCEDFKLPHTSSQCNNQLKAFFDAFSGIDIFNVYSPVCVLNFSSTTTSSNLEDVGFEIPSTFDPCVSNYVRKYFNQKEVQRALHANVTNLPYPYTLCSSQLTKWTDSPMTVLPTISKLLDAGMRIWTYSGDADARVPVTSTRYSITKLGLPVMGEWRPWFYKRQVAGWVETYGKGLTLATIRGGGHEAALSARDWSLSLFTNFLSNSSLPSSSF</sequence>
<keyword evidence="2" id="KW-1185">Reference proteome</keyword>
<comment type="caution">
    <text evidence="1">The sequence shown here is derived from an EMBL/GenBank/DDBJ whole genome shotgun (WGS) entry which is preliminary data.</text>
</comment>
<protein>
    <submittedName>
        <fullName evidence="1">Uncharacterized protein</fullName>
    </submittedName>
</protein>
<name>A0ACC0XBT5_9ROSI</name>
<accession>A0ACC0XBT5</accession>
<evidence type="ECO:0000313" key="1">
    <source>
        <dbReference type="EMBL" id="KAJ0014490.1"/>
    </source>
</evidence>
<organism evidence="1 2">
    <name type="scientific">Pistacia integerrima</name>
    <dbReference type="NCBI Taxonomy" id="434235"/>
    <lineage>
        <taxon>Eukaryota</taxon>
        <taxon>Viridiplantae</taxon>
        <taxon>Streptophyta</taxon>
        <taxon>Embryophyta</taxon>
        <taxon>Tracheophyta</taxon>
        <taxon>Spermatophyta</taxon>
        <taxon>Magnoliopsida</taxon>
        <taxon>eudicotyledons</taxon>
        <taxon>Gunneridae</taxon>
        <taxon>Pentapetalae</taxon>
        <taxon>rosids</taxon>
        <taxon>malvids</taxon>
        <taxon>Sapindales</taxon>
        <taxon>Anacardiaceae</taxon>
        <taxon>Pistacia</taxon>
    </lineage>
</organism>
<evidence type="ECO:0000313" key="2">
    <source>
        <dbReference type="Proteomes" id="UP001163603"/>
    </source>
</evidence>
<proteinExistence type="predicted"/>